<dbReference type="Pfam" id="PF00799">
    <property type="entry name" value="Gemini_AL1"/>
    <property type="match status" value="1"/>
</dbReference>
<keyword evidence="7" id="KW-0255">Endonuclease</keyword>
<dbReference type="GO" id="GO:0016779">
    <property type="term" value="F:nucleotidyltransferase activity"/>
    <property type="evidence" value="ECO:0007669"/>
    <property type="project" value="UniProtKB-KW"/>
</dbReference>
<dbReference type="AlphaFoldDB" id="A0A9N9FWB0"/>
<dbReference type="GO" id="GO:0000166">
    <property type="term" value="F:nucleotide binding"/>
    <property type="evidence" value="ECO:0007669"/>
    <property type="project" value="UniProtKB-KW"/>
</dbReference>
<evidence type="ECO:0000256" key="4">
    <source>
        <dbReference type="ARBA" id="ARBA00022722"/>
    </source>
</evidence>
<evidence type="ECO:0000256" key="7">
    <source>
        <dbReference type="ARBA" id="ARBA00022759"/>
    </source>
</evidence>
<keyword evidence="4" id="KW-0540">Nuclease</keyword>
<dbReference type="Proteomes" id="UP000789508">
    <property type="component" value="Unassembled WGS sequence"/>
</dbReference>
<dbReference type="InterPro" id="IPR049912">
    <property type="entry name" value="CRESS_DNA_REP"/>
</dbReference>
<accession>A0A9N9FWB0</accession>
<keyword evidence="3" id="KW-0235">DNA replication</keyword>
<evidence type="ECO:0000259" key="11">
    <source>
        <dbReference type="Pfam" id="PF00799"/>
    </source>
</evidence>
<dbReference type="EMBL" id="CAJVPS010002127">
    <property type="protein sequence ID" value="CAG8560793.1"/>
    <property type="molecule type" value="Genomic_DNA"/>
</dbReference>
<keyword evidence="10" id="KW-0238">DNA-binding</keyword>
<evidence type="ECO:0000256" key="6">
    <source>
        <dbReference type="ARBA" id="ARBA00022741"/>
    </source>
</evidence>
<evidence type="ECO:0000256" key="5">
    <source>
        <dbReference type="ARBA" id="ARBA00022723"/>
    </source>
</evidence>
<keyword evidence="13" id="KW-1185">Reference proteome</keyword>
<evidence type="ECO:0000256" key="8">
    <source>
        <dbReference type="ARBA" id="ARBA00022801"/>
    </source>
</evidence>
<evidence type="ECO:0000256" key="9">
    <source>
        <dbReference type="ARBA" id="ARBA00023124"/>
    </source>
</evidence>
<organism evidence="12 13">
    <name type="scientific">Ambispora leptoticha</name>
    <dbReference type="NCBI Taxonomy" id="144679"/>
    <lineage>
        <taxon>Eukaryota</taxon>
        <taxon>Fungi</taxon>
        <taxon>Fungi incertae sedis</taxon>
        <taxon>Mucoromycota</taxon>
        <taxon>Glomeromycotina</taxon>
        <taxon>Glomeromycetes</taxon>
        <taxon>Archaeosporales</taxon>
        <taxon>Ambisporaceae</taxon>
        <taxon>Ambispora</taxon>
    </lineage>
</organism>
<comment type="caution">
    <text evidence="12">The sequence shown here is derived from an EMBL/GenBank/DDBJ whole genome shotgun (WGS) entry which is preliminary data.</text>
</comment>
<dbReference type="GO" id="GO:0004519">
    <property type="term" value="F:endonuclease activity"/>
    <property type="evidence" value="ECO:0007669"/>
    <property type="project" value="UniProtKB-KW"/>
</dbReference>
<dbReference type="SUPFAM" id="SSF55464">
    <property type="entry name" value="Origin of replication-binding domain, RBD-like"/>
    <property type="match status" value="1"/>
</dbReference>
<evidence type="ECO:0000313" key="12">
    <source>
        <dbReference type="EMBL" id="CAG8560793.1"/>
    </source>
</evidence>
<sequence>MSRGTFYISSYTFFLTYSYCPLEKETILDNLIDMLEEYYVTKYIIAKEFHRNGFAHIHVWLRCKRPIQTRNESGSKSGKRNVLTNLQRYQLCQMKKDNLVLQVDYKLVTDEEIVTSVLNAENEDNESNEDETIIPISCSKAIMNINELLTFINSVPESFSVNNNTIQVLNTLRRDIEKLWIDSQQQTTLDNYFVN</sequence>
<dbReference type="GO" id="GO:0003677">
    <property type="term" value="F:DNA binding"/>
    <property type="evidence" value="ECO:0007669"/>
    <property type="project" value="UniProtKB-KW"/>
</dbReference>
<evidence type="ECO:0000256" key="1">
    <source>
        <dbReference type="ARBA" id="ARBA00022679"/>
    </source>
</evidence>
<dbReference type="GO" id="GO:0016787">
    <property type="term" value="F:hydrolase activity"/>
    <property type="evidence" value="ECO:0007669"/>
    <property type="project" value="UniProtKB-KW"/>
</dbReference>
<keyword evidence="2" id="KW-0548">Nucleotidyltransferase</keyword>
<evidence type="ECO:0000256" key="3">
    <source>
        <dbReference type="ARBA" id="ARBA00022705"/>
    </source>
</evidence>
<evidence type="ECO:0000256" key="10">
    <source>
        <dbReference type="ARBA" id="ARBA00023125"/>
    </source>
</evidence>
<evidence type="ECO:0000256" key="2">
    <source>
        <dbReference type="ARBA" id="ARBA00022695"/>
    </source>
</evidence>
<dbReference type="Gene3D" id="3.40.1310.20">
    <property type="match status" value="1"/>
</dbReference>
<reference evidence="12" key="1">
    <citation type="submission" date="2021-06" db="EMBL/GenBank/DDBJ databases">
        <authorList>
            <person name="Kallberg Y."/>
            <person name="Tangrot J."/>
            <person name="Rosling A."/>
        </authorList>
    </citation>
    <scope>NUCLEOTIDE SEQUENCE</scope>
    <source>
        <strain evidence="12">FL130A</strain>
    </source>
</reference>
<feature type="domain" description="CRESS-DNA virus Rep endonuclease" evidence="11">
    <location>
        <begin position="6"/>
        <end position="71"/>
    </location>
</feature>
<keyword evidence="5" id="KW-0479">Metal-binding</keyword>
<gene>
    <name evidence="12" type="ORF">ALEPTO_LOCUS6341</name>
</gene>
<keyword evidence="6" id="KW-0547">Nucleotide-binding</keyword>
<dbReference type="GO" id="GO:0046872">
    <property type="term" value="F:metal ion binding"/>
    <property type="evidence" value="ECO:0007669"/>
    <property type="project" value="UniProtKB-KW"/>
</dbReference>
<keyword evidence="9" id="KW-0190">Covalent protein-DNA linkage</keyword>
<protein>
    <submittedName>
        <fullName evidence="12">5364_t:CDS:1</fullName>
    </submittedName>
</protein>
<evidence type="ECO:0000313" key="13">
    <source>
        <dbReference type="Proteomes" id="UP000789508"/>
    </source>
</evidence>
<name>A0A9N9FWB0_9GLOM</name>
<keyword evidence="8" id="KW-0378">Hydrolase</keyword>
<proteinExistence type="predicted"/>
<keyword evidence="1" id="KW-0808">Transferase</keyword>
<dbReference type="GO" id="GO:0006260">
    <property type="term" value="P:DNA replication"/>
    <property type="evidence" value="ECO:0007669"/>
    <property type="project" value="UniProtKB-KW"/>
</dbReference>